<evidence type="ECO:0000313" key="2">
    <source>
        <dbReference type="Proteomes" id="UP001060085"/>
    </source>
</evidence>
<name>A0ACC0BW57_CATRO</name>
<dbReference type="Proteomes" id="UP001060085">
    <property type="component" value="Linkage Group LG02"/>
</dbReference>
<accession>A0ACC0BW57</accession>
<protein>
    <submittedName>
        <fullName evidence="1">Uncharacterized protein</fullName>
    </submittedName>
</protein>
<organism evidence="1 2">
    <name type="scientific">Catharanthus roseus</name>
    <name type="common">Madagascar periwinkle</name>
    <name type="synonym">Vinca rosea</name>
    <dbReference type="NCBI Taxonomy" id="4058"/>
    <lineage>
        <taxon>Eukaryota</taxon>
        <taxon>Viridiplantae</taxon>
        <taxon>Streptophyta</taxon>
        <taxon>Embryophyta</taxon>
        <taxon>Tracheophyta</taxon>
        <taxon>Spermatophyta</taxon>
        <taxon>Magnoliopsida</taxon>
        <taxon>eudicotyledons</taxon>
        <taxon>Gunneridae</taxon>
        <taxon>Pentapetalae</taxon>
        <taxon>asterids</taxon>
        <taxon>lamiids</taxon>
        <taxon>Gentianales</taxon>
        <taxon>Apocynaceae</taxon>
        <taxon>Rauvolfioideae</taxon>
        <taxon>Vinceae</taxon>
        <taxon>Catharanthinae</taxon>
        <taxon>Catharanthus</taxon>
    </lineage>
</organism>
<keyword evidence="2" id="KW-1185">Reference proteome</keyword>
<reference evidence="2" key="1">
    <citation type="journal article" date="2023" name="Nat. Plants">
        <title>Single-cell RNA sequencing provides a high-resolution roadmap for understanding the multicellular compartmentation of specialized metabolism.</title>
        <authorList>
            <person name="Sun S."/>
            <person name="Shen X."/>
            <person name="Li Y."/>
            <person name="Li Y."/>
            <person name="Wang S."/>
            <person name="Li R."/>
            <person name="Zhang H."/>
            <person name="Shen G."/>
            <person name="Guo B."/>
            <person name="Wei J."/>
            <person name="Xu J."/>
            <person name="St-Pierre B."/>
            <person name="Chen S."/>
            <person name="Sun C."/>
        </authorList>
    </citation>
    <scope>NUCLEOTIDE SEQUENCE [LARGE SCALE GENOMIC DNA]</scope>
</reference>
<comment type="caution">
    <text evidence="1">The sequence shown here is derived from an EMBL/GenBank/DDBJ whole genome shotgun (WGS) entry which is preliminary data.</text>
</comment>
<sequence length="105" mass="12077">MKDGECLIENYKSLKEKEKQDEIQKSEETKKEKSLMIFEGDKREQIKQSCCDISSSVTSLSSEEEFLFLKLINPRLLRSLGHSFPEVLAIKLGKSSSSHYRVYVA</sequence>
<dbReference type="EMBL" id="CM044702">
    <property type="protein sequence ID" value="KAI5676924.1"/>
    <property type="molecule type" value="Genomic_DNA"/>
</dbReference>
<gene>
    <name evidence="1" type="ORF">M9H77_07874</name>
</gene>
<evidence type="ECO:0000313" key="1">
    <source>
        <dbReference type="EMBL" id="KAI5676924.1"/>
    </source>
</evidence>
<proteinExistence type="predicted"/>